<dbReference type="OrthoDB" id="2884999at2759"/>
<reference evidence="3 4" key="1">
    <citation type="journal article" date="2019" name="New Phytol.">
        <title>Comparative genomics reveals unique wood-decay strategies and fruiting body development in the Schizophyllaceae.</title>
        <authorList>
            <person name="Almasi E."/>
            <person name="Sahu N."/>
            <person name="Krizsan K."/>
            <person name="Balint B."/>
            <person name="Kovacs G.M."/>
            <person name="Kiss B."/>
            <person name="Cseklye J."/>
            <person name="Drula E."/>
            <person name="Henrissat B."/>
            <person name="Nagy I."/>
            <person name="Chovatia M."/>
            <person name="Adam C."/>
            <person name="LaButti K."/>
            <person name="Lipzen A."/>
            <person name="Riley R."/>
            <person name="Grigoriev I.V."/>
            <person name="Nagy L.G."/>
        </authorList>
    </citation>
    <scope>NUCLEOTIDE SEQUENCE [LARGE SCALE GENOMIC DNA]</scope>
    <source>
        <strain evidence="3 4">NL-1724</strain>
    </source>
</reference>
<feature type="transmembrane region" description="Helical" evidence="1">
    <location>
        <begin position="161"/>
        <end position="184"/>
    </location>
</feature>
<proteinExistence type="predicted"/>
<protein>
    <recommendedName>
        <fullName evidence="2">DUF6534 domain-containing protein</fullName>
    </recommendedName>
</protein>
<keyword evidence="4" id="KW-1185">Reference proteome</keyword>
<feature type="domain" description="DUF6534" evidence="2">
    <location>
        <begin position="169"/>
        <end position="256"/>
    </location>
</feature>
<gene>
    <name evidence="3" type="ORF">BD626DRAFT_496439</name>
</gene>
<dbReference type="Proteomes" id="UP000320762">
    <property type="component" value="Unassembled WGS sequence"/>
</dbReference>
<comment type="caution">
    <text evidence="3">The sequence shown here is derived from an EMBL/GenBank/DDBJ whole genome shotgun (WGS) entry which is preliminary data.</text>
</comment>
<feature type="transmembrane region" description="Helical" evidence="1">
    <location>
        <begin position="121"/>
        <end position="141"/>
    </location>
</feature>
<evidence type="ECO:0000313" key="4">
    <source>
        <dbReference type="Proteomes" id="UP000320762"/>
    </source>
</evidence>
<keyword evidence="1" id="KW-0812">Transmembrane</keyword>
<dbReference type="Pfam" id="PF20152">
    <property type="entry name" value="DUF6534"/>
    <property type="match status" value="1"/>
</dbReference>
<organism evidence="3 4">
    <name type="scientific">Schizophyllum amplum</name>
    <dbReference type="NCBI Taxonomy" id="97359"/>
    <lineage>
        <taxon>Eukaryota</taxon>
        <taxon>Fungi</taxon>
        <taxon>Dikarya</taxon>
        <taxon>Basidiomycota</taxon>
        <taxon>Agaricomycotina</taxon>
        <taxon>Agaricomycetes</taxon>
        <taxon>Agaricomycetidae</taxon>
        <taxon>Agaricales</taxon>
        <taxon>Schizophyllaceae</taxon>
        <taxon>Schizophyllum</taxon>
    </lineage>
</organism>
<evidence type="ECO:0000313" key="3">
    <source>
        <dbReference type="EMBL" id="TRM62779.1"/>
    </source>
</evidence>
<name>A0A550CDC9_9AGAR</name>
<dbReference type="PANTHER" id="PTHR40465:SF1">
    <property type="entry name" value="DUF6534 DOMAIN-CONTAINING PROTEIN"/>
    <property type="match status" value="1"/>
</dbReference>
<keyword evidence="1" id="KW-1133">Transmembrane helix</keyword>
<evidence type="ECO:0000256" key="1">
    <source>
        <dbReference type="SAM" id="Phobius"/>
    </source>
</evidence>
<dbReference type="AlphaFoldDB" id="A0A550CDC9"/>
<feature type="transmembrane region" description="Helical" evidence="1">
    <location>
        <begin position="205"/>
        <end position="224"/>
    </location>
</feature>
<dbReference type="PANTHER" id="PTHR40465">
    <property type="entry name" value="CHROMOSOME 1, WHOLE GENOME SHOTGUN SEQUENCE"/>
    <property type="match status" value="1"/>
</dbReference>
<dbReference type="InterPro" id="IPR045339">
    <property type="entry name" value="DUF6534"/>
</dbReference>
<sequence length="316" mass="35482">MASTPPAFPDVGSSLGPILVSSALSWVLWGLLTMQAICYYHSCARDHAFMRSLVGIVWFLDTAHAVILFRAIYQCLVYDFGRAVALDLARVMGELPPRIIVTILVQGFCFWRVWRLYRSIIPIGIFVVTSLIQIACTVVYMKGTFQVMQTPQTMLSVKISGYVYLAAVALADFTMASMLTALLYKQYRNTPIQKTSEMIWRLCLFSVNTGTWTAVFAVVAIVLSEHPRDTYYWAIFDVGVCGIYSNTLLANLNGRNYVVGDPSITLSFYQSTDMESRPRSNFRARHINEYESSQQSDAVEEGSIFQAAKRSQVSDV</sequence>
<feature type="transmembrane region" description="Helical" evidence="1">
    <location>
        <begin position="95"/>
        <end position="114"/>
    </location>
</feature>
<evidence type="ECO:0000259" key="2">
    <source>
        <dbReference type="Pfam" id="PF20152"/>
    </source>
</evidence>
<keyword evidence="1" id="KW-0472">Membrane</keyword>
<feature type="transmembrane region" description="Helical" evidence="1">
    <location>
        <begin position="230"/>
        <end position="249"/>
    </location>
</feature>
<accession>A0A550CDC9</accession>
<dbReference type="EMBL" id="VDMD01000011">
    <property type="protein sequence ID" value="TRM62779.1"/>
    <property type="molecule type" value="Genomic_DNA"/>
</dbReference>
<feature type="transmembrane region" description="Helical" evidence="1">
    <location>
        <begin position="18"/>
        <end position="40"/>
    </location>
</feature>
<feature type="transmembrane region" description="Helical" evidence="1">
    <location>
        <begin position="52"/>
        <end position="73"/>
    </location>
</feature>